<keyword evidence="3" id="KW-0285">Flavoprotein</keyword>
<name>A0A9W9K9D2_9EURO</name>
<dbReference type="AlphaFoldDB" id="A0A9W9K9D2"/>
<evidence type="ECO:0000256" key="6">
    <source>
        <dbReference type="SAM" id="SignalP"/>
    </source>
</evidence>
<evidence type="ECO:0000256" key="5">
    <source>
        <dbReference type="ARBA" id="ARBA00023002"/>
    </source>
</evidence>
<keyword evidence="6" id="KW-0732">Signal</keyword>
<dbReference type="SUPFAM" id="SSF56176">
    <property type="entry name" value="FAD-binding/transporter-associated domain-like"/>
    <property type="match status" value="1"/>
</dbReference>
<comment type="caution">
    <text evidence="8">The sequence shown here is derived from an EMBL/GenBank/DDBJ whole genome shotgun (WGS) entry which is preliminary data.</text>
</comment>
<dbReference type="Pfam" id="PF08031">
    <property type="entry name" value="BBE"/>
    <property type="match status" value="1"/>
</dbReference>
<protein>
    <recommendedName>
        <fullName evidence="7">FAD-binding PCMH-type domain-containing protein</fullName>
    </recommendedName>
</protein>
<accession>A0A9W9K9D2</accession>
<dbReference type="InterPro" id="IPR016166">
    <property type="entry name" value="FAD-bd_PCMH"/>
</dbReference>
<reference evidence="8" key="1">
    <citation type="submission" date="2022-11" db="EMBL/GenBank/DDBJ databases">
        <authorList>
            <person name="Petersen C."/>
        </authorList>
    </citation>
    <scope>NUCLEOTIDE SEQUENCE</scope>
    <source>
        <strain evidence="8">IBT 30069</strain>
    </source>
</reference>
<dbReference type="InterPro" id="IPR012951">
    <property type="entry name" value="BBE"/>
</dbReference>
<feature type="chain" id="PRO_5040756033" description="FAD-binding PCMH-type domain-containing protein" evidence="6">
    <location>
        <begin position="23"/>
        <end position="601"/>
    </location>
</feature>
<dbReference type="PROSITE" id="PS51387">
    <property type="entry name" value="FAD_PCMH"/>
    <property type="match status" value="1"/>
</dbReference>
<sequence length="601" mass="66217">MGFLYLFQVIAIFTPLLTHASAHGLASCKSTPNDASWPSFSQWSELNSSLSGRLLQPSPPALACHSVYPGSNLTCASITRSWNTFAFHQDNPISTAWNNMNNDSCIPDISAPCSGQGYPTYVINATSASEVKLGIDFARKNNIRLTIKASGHDYLKRSAAPYSLSIWTRYMTGDFEYHDNFTPKGCDITINTTAVTAGAASSVSDIYSSLNQYNLTAIDGMGPEVTLGGYVTGGGHSPLSNIYGLGSDQVYEVEMVTPTGEIIVANECKHRDLFWAVRGGGGSTFGILTKVTIRTVPSSPIAVYDFTIETPVNETSFWDSISYLLAQYPTLADSGVAAYTYIYPNTSAAGVASGQGNASFQVVFALYNPASQYELEELLESFIQQINTTYSDQKLSTKVSSTIFPTFYEMFMEYADDEGAGVDKVVGSRLLPPSTLEKDEFRNALIQFLGDAGGRLYMVSGKGVWDAKPRNGGDAVNPAWRKALIHAGVSMIYFHLHAVLLIQDKLTSQSWTPLDERERSAVEHRINHVQVESMRRLVPDSGAYLNEAYWDEPNFQQAFWGSNYEQLQKIKKAVDPDDVFWCHTCVGNEEWEEFGDYLCRI</sequence>
<dbReference type="Gene3D" id="3.30.465.10">
    <property type="match status" value="2"/>
</dbReference>
<dbReference type="Proteomes" id="UP001149165">
    <property type="component" value="Unassembled WGS sequence"/>
</dbReference>
<dbReference type="InterPro" id="IPR006094">
    <property type="entry name" value="Oxid_FAD_bind_N"/>
</dbReference>
<evidence type="ECO:0000256" key="3">
    <source>
        <dbReference type="ARBA" id="ARBA00022630"/>
    </source>
</evidence>
<dbReference type="PANTHER" id="PTHR42973:SF39">
    <property type="entry name" value="FAD-BINDING PCMH-TYPE DOMAIN-CONTAINING PROTEIN"/>
    <property type="match status" value="1"/>
</dbReference>
<keyword evidence="5" id="KW-0560">Oxidoreductase</keyword>
<comment type="cofactor">
    <cofactor evidence="1">
        <name>FAD</name>
        <dbReference type="ChEBI" id="CHEBI:57692"/>
    </cofactor>
</comment>
<evidence type="ECO:0000256" key="2">
    <source>
        <dbReference type="ARBA" id="ARBA00005466"/>
    </source>
</evidence>
<dbReference type="GO" id="GO:0016491">
    <property type="term" value="F:oxidoreductase activity"/>
    <property type="evidence" value="ECO:0007669"/>
    <property type="project" value="UniProtKB-KW"/>
</dbReference>
<dbReference type="InterPro" id="IPR016169">
    <property type="entry name" value="FAD-bd_PCMH_sub2"/>
</dbReference>
<dbReference type="EMBL" id="JAPQKH010000005">
    <property type="protein sequence ID" value="KAJ5097411.1"/>
    <property type="molecule type" value="Genomic_DNA"/>
</dbReference>
<dbReference type="InterPro" id="IPR006093">
    <property type="entry name" value="Oxy_OxRdtase_FAD_BS"/>
</dbReference>
<dbReference type="PANTHER" id="PTHR42973">
    <property type="entry name" value="BINDING OXIDOREDUCTASE, PUTATIVE (AFU_ORTHOLOGUE AFUA_1G17690)-RELATED"/>
    <property type="match status" value="1"/>
</dbReference>
<comment type="similarity">
    <text evidence="2">Belongs to the oxygen-dependent FAD-linked oxidoreductase family.</text>
</comment>
<feature type="signal peptide" evidence="6">
    <location>
        <begin position="1"/>
        <end position="22"/>
    </location>
</feature>
<evidence type="ECO:0000313" key="8">
    <source>
        <dbReference type="EMBL" id="KAJ5097411.1"/>
    </source>
</evidence>
<dbReference type="OrthoDB" id="9983560at2759"/>
<proteinExistence type="inferred from homology"/>
<evidence type="ECO:0000256" key="4">
    <source>
        <dbReference type="ARBA" id="ARBA00022827"/>
    </source>
</evidence>
<evidence type="ECO:0000313" key="9">
    <source>
        <dbReference type="Proteomes" id="UP001149165"/>
    </source>
</evidence>
<organism evidence="8 9">
    <name type="scientific">Penicillium angulare</name>
    <dbReference type="NCBI Taxonomy" id="116970"/>
    <lineage>
        <taxon>Eukaryota</taxon>
        <taxon>Fungi</taxon>
        <taxon>Dikarya</taxon>
        <taxon>Ascomycota</taxon>
        <taxon>Pezizomycotina</taxon>
        <taxon>Eurotiomycetes</taxon>
        <taxon>Eurotiomycetidae</taxon>
        <taxon>Eurotiales</taxon>
        <taxon>Aspergillaceae</taxon>
        <taxon>Penicillium</taxon>
    </lineage>
</organism>
<dbReference type="InterPro" id="IPR036318">
    <property type="entry name" value="FAD-bd_PCMH-like_sf"/>
</dbReference>
<keyword evidence="4" id="KW-0274">FAD</keyword>
<dbReference type="Pfam" id="PF01565">
    <property type="entry name" value="FAD_binding_4"/>
    <property type="match status" value="1"/>
</dbReference>
<gene>
    <name evidence="8" type="ORF">N7456_008132</name>
</gene>
<keyword evidence="9" id="KW-1185">Reference proteome</keyword>
<evidence type="ECO:0000259" key="7">
    <source>
        <dbReference type="PROSITE" id="PS51387"/>
    </source>
</evidence>
<dbReference type="PROSITE" id="PS00862">
    <property type="entry name" value="OX2_COVAL_FAD"/>
    <property type="match status" value="1"/>
</dbReference>
<dbReference type="InterPro" id="IPR050416">
    <property type="entry name" value="FAD-linked_Oxidoreductase"/>
</dbReference>
<feature type="domain" description="FAD-binding PCMH-type" evidence="7">
    <location>
        <begin position="115"/>
        <end position="298"/>
    </location>
</feature>
<dbReference type="GO" id="GO:0071949">
    <property type="term" value="F:FAD binding"/>
    <property type="evidence" value="ECO:0007669"/>
    <property type="project" value="InterPro"/>
</dbReference>
<evidence type="ECO:0000256" key="1">
    <source>
        <dbReference type="ARBA" id="ARBA00001974"/>
    </source>
</evidence>
<reference evidence="8" key="2">
    <citation type="journal article" date="2023" name="IMA Fungus">
        <title>Comparative genomic study of the Penicillium genus elucidates a diverse pangenome and 15 lateral gene transfer events.</title>
        <authorList>
            <person name="Petersen C."/>
            <person name="Sorensen T."/>
            <person name="Nielsen M.R."/>
            <person name="Sondergaard T.E."/>
            <person name="Sorensen J.L."/>
            <person name="Fitzpatrick D.A."/>
            <person name="Frisvad J.C."/>
            <person name="Nielsen K.L."/>
        </authorList>
    </citation>
    <scope>NUCLEOTIDE SEQUENCE</scope>
    <source>
        <strain evidence="8">IBT 30069</strain>
    </source>
</reference>